<dbReference type="Gene3D" id="4.10.280.10">
    <property type="entry name" value="Helix-loop-helix DNA-binding domain"/>
    <property type="match status" value="1"/>
</dbReference>
<dbReference type="GO" id="GO:0003677">
    <property type="term" value="F:DNA binding"/>
    <property type="evidence" value="ECO:0007669"/>
    <property type="project" value="UniProtKB-KW"/>
</dbReference>
<keyword evidence="2" id="KW-0805">Transcription regulation</keyword>
<dbReference type="PANTHER" id="PTHR47075">
    <property type="entry name" value="TRANSCRIPTION FACTOR BHLH47"/>
    <property type="match status" value="1"/>
</dbReference>
<dbReference type="GeneID" id="109244956"/>
<dbReference type="Pfam" id="PF23177">
    <property type="entry name" value="bHLH_IRO3"/>
    <property type="match status" value="1"/>
</dbReference>
<dbReference type="SUPFAM" id="SSF47459">
    <property type="entry name" value="HLH, helix-loop-helix DNA-binding domain"/>
    <property type="match status" value="1"/>
</dbReference>
<keyword evidence="6" id="KW-0175">Coiled coil</keyword>
<feature type="compositionally biased region" description="Polar residues" evidence="7">
    <location>
        <begin position="1"/>
        <end position="11"/>
    </location>
</feature>
<keyword evidence="5" id="KW-0539">Nucleus</keyword>
<evidence type="ECO:0000256" key="5">
    <source>
        <dbReference type="ARBA" id="ARBA00023242"/>
    </source>
</evidence>
<dbReference type="Gramene" id="OIT34229">
    <property type="protein sequence ID" value="OIT34229"/>
    <property type="gene ID" value="A4A49_22355"/>
</dbReference>
<evidence type="ECO:0000256" key="1">
    <source>
        <dbReference type="ARBA" id="ARBA00004123"/>
    </source>
</evidence>
<evidence type="ECO:0000256" key="7">
    <source>
        <dbReference type="SAM" id="MobiDB-lite"/>
    </source>
</evidence>
<accession>A0A314KZM1</accession>
<dbReference type="OrthoDB" id="1931098at2759"/>
<evidence type="ECO:0000313" key="10">
    <source>
        <dbReference type="Proteomes" id="UP000187609"/>
    </source>
</evidence>
<evidence type="ECO:0000256" key="6">
    <source>
        <dbReference type="SAM" id="Coils"/>
    </source>
</evidence>
<keyword evidence="10" id="KW-1185">Reference proteome</keyword>
<dbReference type="GO" id="GO:0046983">
    <property type="term" value="F:protein dimerization activity"/>
    <property type="evidence" value="ECO:0007669"/>
    <property type="project" value="InterPro"/>
</dbReference>
<dbReference type="AlphaFoldDB" id="A0A314KZM1"/>
<comment type="caution">
    <text evidence="9">The sequence shown here is derived from an EMBL/GenBank/DDBJ whole genome shotgun (WGS) entry which is preliminary data.</text>
</comment>
<dbReference type="Proteomes" id="UP000187609">
    <property type="component" value="Unassembled WGS sequence"/>
</dbReference>
<dbReference type="InterPro" id="IPR057075">
    <property type="entry name" value="bHLH_IRO3"/>
</dbReference>
<feature type="compositionally biased region" description="Basic residues" evidence="7">
    <location>
        <begin position="28"/>
        <end position="38"/>
    </location>
</feature>
<sequence length="242" mass="27150">MGAESPTSSAENGGIAVETSPNGSLPCKKIRKKVPKRVHKAEREKLKREHLNELFLDLANALELSEQTNGKASILNETARFVKDMISQIKHLKRENTALLSESQYLSMEKKELQDDNSTLEAQIGKLESEIKERVAETNLDLNLSLPETQLPQLASQVTDNFLRLPGSEHPFQQMQMMNPLYVVPLNSTPQAYPQPDNAKPAAMPTYSVKKPQARYPTPVDVWPSQILEKRPQLGQEVQISL</sequence>
<evidence type="ECO:0000313" key="9">
    <source>
        <dbReference type="EMBL" id="OIT34229.1"/>
    </source>
</evidence>
<dbReference type="KEGG" id="nau:109244956"/>
<dbReference type="InterPro" id="IPR036638">
    <property type="entry name" value="HLH_DNA-bd_sf"/>
</dbReference>
<keyword evidence="4" id="KW-0804">Transcription</keyword>
<feature type="domain" description="BHLH" evidence="8">
    <location>
        <begin position="35"/>
        <end position="85"/>
    </location>
</feature>
<dbReference type="GO" id="GO:0005634">
    <property type="term" value="C:nucleus"/>
    <property type="evidence" value="ECO:0007669"/>
    <property type="project" value="UniProtKB-SubCell"/>
</dbReference>
<evidence type="ECO:0000256" key="3">
    <source>
        <dbReference type="ARBA" id="ARBA00023125"/>
    </source>
</evidence>
<comment type="subcellular location">
    <subcellularLocation>
        <location evidence="1">Nucleus</location>
    </subcellularLocation>
</comment>
<reference evidence="9" key="1">
    <citation type="submission" date="2016-11" db="EMBL/GenBank/DDBJ databases">
        <title>The genome of Nicotiana attenuata.</title>
        <authorList>
            <person name="Xu S."/>
            <person name="Brockmoeller T."/>
            <person name="Gaquerel E."/>
            <person name="Navarro A."/>
            <person name="Kuhl H."/>
            <person name="Gase K."/>
            <person name="Ling Z."/>
            <person name="Zhou W."/>
            <person name="Kreitzer C."/>
            <person name="Stanke M."/>
            <person name="Tang H."/>
            <person name="Lyons E."/>
            <person name="Pandey P."/>
            <person name="Pandey S.P."/>
            <person name="Timmermann B."/>
            <person name="Baldwin I.T."/>
        </authorList>
    </citation>
    <scope>NUCLEOTIDE SEQUENCE [LARGE SCALE GENOMIC DNA]</scope>
    <source>
        <strain evidence="9">UT</strain>
    </source>
</reference>
<feature type="region of interest" description="Disordered" evidence="7">
    <location>
        <begin position="1"/>
        <end position="38"/>
    </location>
</feature>
<dbReference type="SMR" id="A0A314KZM1"/>
<feature type="coiled-coil region" evidence="6">
    <location>
        <begin position="82"/>
        <end position="137"/>
    </location>
</feature>
<evidence type="ECO:0000256" key="4">
    <source>
        <dbReference type="ARBA" id="ARBA00023163"/>
    </source>
</evidence>
<dbReference type="InterPro" id="IPR011598">
    <property type="entry name" value="bHLH_dom"/>
</dbReference>
<dbReference type="EMBL" id="MJEQ01000742">
    <property type="protein sequence ID" value="OIT34229.1"/>
    <property type="molecule type" value="Genomic_DNA"/>
</dbReference>
<keyword evidence="3" id="KW-0238">DNA-binding</keyword>
<dbReference type="STRING" id="49451.A0A314KZM1"/>
<dbReference type="PANTHER" id="PTHR47075:SF10">
    <property type="entry name" value="TRANSCRIPTION FACTOR BHLH47-LIKE"/>
    <property type="match status" value="1"/>
</dbReference>
<proteinExistence type="predicted"/>
<evidence type="ECO:0000259" key="8">
    <source>
        <dbReference type="PROSITE" id="PS50888"/>
    </source>
</evidence>
<evidence type="ECO:0000256" key="2">
    <source>
        <dbReference type="ARBA" id="ARBA00023015"/>
    </source>
</evidence>
<dbReference type="PROSITE" id="PS50888">
    <property type="entry name" value="BHLH"/>
    <property type="match status" value="1"/>
</dbReference>
<gene>
    <name evidence="9" type="primary">BHLH47_0</name>
    <name evidence="9" type="ORF">A4A49_22355</name>
</gene>
<organism evidence="9 10">
    <name type="scientific">Nicotiana attenuata</name>
    <name type="common">Coyote tobacco</name>
    <dbReference type="NCBI Taxonomy" id="49451"/>
    <lineage>
        <taxon>Eukaryota</taxon>
        <taxon>Viridiplantae</taxon>
        <taxon>Streptophyta</taxon>
        <taxon>Embryophyta</taxon>
        <taxon>Tracheophyta</taxon>
        <taxon>Spermatophyta</taxon>
        <taxon>Magnoliopsida</taxon>
        <taxon>eudicotyledons</taxon>
        <taxon>Gunneridae</taxon>
        <taxon>Pentapetalae</taxon>
        <taxon>asterids</taxon>
        <taxon>lamiids</taxon>
        <taxon>Solanales</taxon>
        <taxon>Solanaceae</taxon>
        <taxon>Nicotianoideae</taxon>
        <taxon>Nicotianeae</taxon>
        <taxon>Nicotiana</taxon>
    </lineage>
</organism>
<name>A0A314KZM1_NICAT</name>
<protein>
    <submittedName>
        <fullName evidence="9">Transcription factor bhlh47</fullName>
    </submittedName>
</protein>